<keyword evidence="11" id="KW-1185">Reference proteome</keyword>
<evidence type="ECO:0000256" key="7">
    <source>
        <dbReference type="RuleBase" id="RU365095"/>
    </source>
</evidence>
<dbReference type="HOGENOM" id="CLU_053947_2_0_11"/>
<dbReference type="Gene3D" id="3.40.50.1360">
    <property type="match status" value="1"/>
</dbReference>
<gene>
    <name evidence="7 10" type="primary">pgl</name>
    <name evidence="9" type="ORF">RradSPS_0064</name>
    <name evidence="10" type="ORF">SIL72_01830</name>
</gene>
<dbReference type="AlphaFoldDB" id="A0A023WYP2"/>
<proteinExistence type="inferred from homology"/>
<comment type="pathway">
    <text evidence="3 7">Carbohydrate degradation; pentose phosphate pathway; D-ribulose 5-phosphate from D-glucose 6-phosphate (oxidative stage): step 2/3.</text>
</comment>
<dbReference type="InterPro" id="IPR037171">
    <property type="entry name" value="NagB/RpiA_transferase-like"/>
</dbReference>
<dbReference type="SUPFAM" id="SSF100950">
    <property type="entry name" value="NagB/RpiA/CoA transferase-like"/>
    <property type="match status" value="1"/>
</dbReference>
<dbReference type="GO" id="GO:0017057">
    <property type="term" value="F:6-phosphogluconolactonase activity"/>
    <property type="evidence" value="ECO:0007669"/>
    <property type="project" value="UniProtKB-UniRule"/>
</dbReference>
<dbReference type="eggNOG" id="COG0363">
    <property type="taxonomic scope" value="Bacteria"/>
</dbReference>
<evidence type="ECO:0000256" key="1">
    <source>
        <dbReference type="ARBA" id="ARBA00000832"/>
    </source>
</evidence>
<dbReference type="STRING" id="42256.RradSPS_0064"/>
<evidence type="ECO:0000313" key="9">
    <source>
        <dbReference type="EMBL" id="AHY45347.1"/>
    </source>
</evidence>
<sequence length="249" mass="26840">MTELGGNFNNDATVIVHDSAEDLASAAVGDFVRRAEEAIGERGRFVVALAGGSTPIATYELLAKDARDSVDWGRVHVFFGDERTVPPDSEDSNFKMANDALLSHVSPASVHRMRGELDPARAAEEYERELSEFFGGERPVFDLIHLGIGDDGHTASLFPNTDALDVSDRLAVENRVEKLDTTRLTLTKETINAARAVVFLVAGEGKAGALKEILKSDADPHEFPSKLIRPAGGPVWMLDRAAASKLEAG</sequence>
<evidence type="ECO:0000256" key="3">
    <source>
        <dbReference type="ARBA" id="ARBA00004961"/>
    </source>
</evidence>
<evidence type="ECO:0000313" key="10">
    <source>
        <dbReference type="EMBL" id="MDX5892758.1"/>
    </source>
</evidence>
<keyword evidence="7 10" id="KW-0378">Hydrolase</keyword>
<organism evidence="9 11">
    <name type="scientific">Rubrobacter radiotolerans</name>
    <name type="common">Arthrobacter radiotolerans</name>
    <dbReference type="NCBI Taxonomy" id="42256"/>
    <lineage>
        <taxon>Bacteria</taxon>
        <taxon>Bacillati</taxon>
        <taxon>Actinomycetota</taxon>
        <taxon>Rubrobacteria</taxon>
        <taxon>Rubrobacterales</taxon>
        <taxon>Rubrobacteraceae</taxon>
        <taxon>Rubrobacter</taxon>
    </lineage>
</organism>
<dbReference type="EMBL" id="CP007514">
    <property type="protein sequence ID" value="AHY45347.1"/>
    <property type="molecule type" value="Genomic_DNA"/>
</dbReference>
<evidence type="ECO:0000256" key="4">
    <source>
        <dbReference type="ARBA" id="ARBA00010662"/>
    </source>
</evidence>
<comment type="catalytic activity">
    <reaction evidence="1 7">
        <text>6-phospho-D-glucono-1,5-lactone + H2O = 6-phospho-D-gluconate + H(+)</text>
        <dbReference type="Rhea" id="RHEA:12556"/>
        <dbReference type="ChEBI" id="CHEBI:15377"/>
        <dbReference type="ChEBI" id="CHEBI:15378"/>
        <dbReference type="ChEBI" id="CHEBI:57955"/>
        <dbReference type="ChEBI" id="CHEBI:58759"/>
        <dbReference type="EC" id="3.1.1.31"/>
    </reaction>
</comment>
<dbReference type="UniPathway" id="UPA00115">
    <property type="reaction ID" value="UER00409"/>
</dbReference>
<evidence type="ECO:0000256" key="6">
    <source>
        <dbReference type="ARBA" id="ARBA00020337"/>
    </source>
</evidence>
<dbReference type="PANTHER" id="PTHR11054">
    <property type="entry name" value="6-PHOSPHOGLUCONOLACTONASE"/>
    <property type="match status" value="1"/>
</dbReference>
<accession>A0A023WYP2</accession>
<comment type="similarity">
    <text evidence="4 7">Belongs to the glucosamine/galactosamine-6-phosphate isomerase family. 6-phosphogluconolactonase subfamily.</text>
</comment>
<dbReference type="InterPro" id="IPR006148">
    <property type="entry name" value="Glc/Gal-6P_isomerase"/>
</dbReference>
<name>A0A023WYP2_RUBRA</name>
<dbReference type="RefSeq" id="WP_084263568.1">
    <property type="nucleotide sequence ID" value="NZ_CP007514.1"/>
</dbReference>
<evidence type="ECO:0000256" key="2">
    <source>
        <dbReference type="ARBA" id="ARBA00002681"/>
    </source>
</evidence>
<evidence type="ECO:0000256" key="5">
    <source>
        <dbReference type="ARBA" id="ARBA00013198"/>
    </source>
</evidence>
<dbReference type="Pfam" id="PF01182">
    <property type="entry name" value="Glucosamine_iso"/>
    <property type="match status" value="1"/>
</dbReference>
<dbReference type="OrthoDB" id="9810967at2"/>
<dbReference type="NCBIfam" id="TIGR01198">
    <property type="entry name" value="pgl"/>
    <property type="match status" value="1"/>
</dbReference>
<dbReference type="Proteomes" id="UP000025229">
    <property type="component" value="Chromosome"/>
</dbReference>
<dbReference type="CDD" id="cd01400">
    <property type="entry name" value="6PGL"/>
    <property type="match status" value="1"/>
</dbReference>
<dbReference type="EMBL" id="JAWXXX010000001">
    <property type="protein sequence ID" value="MDX5892758.1"/>
    <property type="molecule type" value="Genomic_DNA"/>
</dbReference>
<reference evidence="10" key="2">
    <citation type="submission" date="2023-11" db="EMBL/GenBank/DDBJ databases">
        <title>MicrobeMod: A computational toolkit for identifying prokaryotic methylation and restriction-modification with nanopore sequencing.</title>
        <authorList>
            <person name="Crits-Christoph A."/>
            <person name="Kang S.C."/>
            <person name="Lee H."/>
            <person name="Ostrov N."/>
        </authorList>
    </citation>
    <scope>NUCLEOTIDE SEQUENCE</scope>
    <source>
        <strain evidence="10">ATCC 51242</strain>
    </source>
</reference>
<dbReference type="Proteomes" id="UP001281130">
    <property type="component" value="Unassembled WGS sequence"/>
</dbReference>
<comment type="function">
    <text evidence="2 7">Hydrolysis of 6-phosphogluconolactone to 6-phosphogluconate.</text>
</comment>
<dbReference type="GO" id="GO:0005975">
    <property type="term" value="P:carbohydrate metabolic process"/>
    <property type="evidence" value="ECO:0007669"/>
    <property type="project" value="UniProtKB-UniRule"/>
</dbReference>
<dbReference type="GO" id="GO:0006098">
    <property type="term" value="P:pentose-phosphate shunt"/>
    <property type="evidence" value="ECO:0007669"/>
    <property type="project" value="UniProtKB-UniPathway"/>
</dbReference>
<dbReference type="PANTHER" id="PTHR11054:SF0">
    <property type="entry name" value="6-PHOSPHOGLUCONOLACTONASE"/>
    <property type="match status" value="1"/>
</dbReference>
<protein>
    <recommendedName>
        <fullName evidence="6 7">6-phosphogluconolactonase</fullName>
        <shortName evidence="7">6PGL</shortName>
        <ecNumber evidence="5 7">3.1.1.31</ecNumber>
    </recommendedName>
</protein>
<dbReference type="EC" id="3.1.1.31" evidence="5 7"/>
<feature type="domain" description="Glucosamine/galactosamine-6-phosphate isomerase" evidence="8">
    <location>
        <begin position="19"/>
        <end position="233"/>
    </location>
</feature>
<dbReference type="InterPro" id="IPR005900">
    <property type="entry name" value="6-phosphogluconolactonase_DevB"/>
</dbReference>
<dbReference type="KEGG" id="rrd:RradSPS_0064"/>
<evidence type="ECO:0000259" key="8">
    <source>
        <dbReference type="Pfam" id="PF01182"/>
    </source>
</evidence>
<dbReference type="PATRIC" id="fig|42256.3.peg.63"/>
<reference evidence="9 11" key="1">
    <citation type="submission" date="2014-03" db="EMBL/GenBank/DDBJ databases">
        <title>Complete genome sequence of the Radio-Resistant Rubrobacter radiotolerans RSPS-4.</title>
        <authorList>
            <person name="Egas C.C."/>
            <person name="Barroso C.C."/>
            <person name="Froufe H.J.C."/>
            <person name="Pacheco J.J."/>
            <person name="Albuquerque L.L."/>
            <person name="da Costa M.M.S."/>
        </authorList>
    </citation>
    <scope>NUCLEOTIDE SEQUENCE [LARGE SCALE GENOMIC DNA]</scope>
    <source>
        <strain evidence="9 11">RSPS-4</strain>
    </source>
</reference>
<evidence type="ECO:0000313" key="11">
    <source>
        <dbReference type="Proteomes" id="UP000025229"/>
    </source>
</evidence>
<dbReference type="InterPro" id="IPR039104">
    <property type="entry name" value="6PGL"/>
</dbReference>